<evidence type="ECO:0000313" key="1">
    <source>
        <dbReference type="EMBL" id="RXJ71661.1"/>
    </source>
</evidence>
<gene>
    <name evidence="1" type="ORF">CS022_20160</name>
</gene>
<reference evidence="1 2" key="1">
    <citation type="submission" date="2017-10" db="EMBL/GenBank/DDBJ databases">
        <title>Nyctiphanis sp. nov., isolated from the stomach of the euphausiid Nyctiphanes simplex (Hansen, 1911) in the Gulf of California.</title>
        <authorList>
            <person name="Gomez-Gil B."/>
            <person name="Aguilar-Mendez M."/>
            <person name="Lopez-Cortes A."/>
            <person name="Gomez-Gutierrez J."/>
            <person name="Roque A."/>
            <person name="Lang E."/>
            <person name="Gonzalez-Castillo A."/>
        </authorList>
    </citation>
    <scope>NUCLEOTIDE SEQUENCE [LARGE SCALE GENOMIC DNA]</scope>
    <source>
        <strain evidence="1 2">CAIM 600</strain>
    </source>
</reference>
<name>A0A4Q0YRT9_9GAMM</name>
<dbReference type="Proteomes" id="UP000290287">
    <property type="component" value="Unassembled WGS sequence"/>
</dbReference>
<comment type="caution">
    <text evidence="1">The sequence shown here is derived from an EMBL/GenBank/DDBJ whole genome shotgun (WGS) entry which is preliminary data.</text>
</comment>
<dbReference type="EMBL" id="PEIB01000034">
    <property type="protein sequence ID" value="RXJ71661.1"/>
    <property type="molecule type" value="Genomic_DNA"/>
</dbReference>
<protein>
    <submittedName>
        <fullName evidence="1">Uncharacterized protein</fullName>
    </submittedName>
</protein>
<keyword evidence="2" id="KW-1185">Reference proteome</keyword>
<organism evidence="1 2">
    <name type="scientific">Veronia nyctiphanis</name>
    <dbReference type="NCBI Taxonomy" id="1278244"/>
    <lineage>
        <taxon>Bacteria</taxon>
        <taxon>Pseudomonadati</taxon>
        <taxon>Pseudomonadota</taxon>
        <taxon>Gammaproteobacteria</taxon>
        <taxon>Vibrionales</taxon>
        <taxon>Vibrionaceae</taxon>
        <taxon>Veronia</taxon>
    </lineage>
</organism>
<proteinExistence type="predicted"/>
<dbReference type="AlphaFoldDB" id="A0A4Q0YRT9"/>
<evidence type="ECO:0000313" key="2">
    <source>
        <dbReference type="Proteomes" id="UP000290287"/>
    </source>
</evidence>
<accession>A0A4Q0YRT9</accession>
<sequence length="65" mass="7594">MKEFQTKTFARHLTLANLVAFFEVSCINKPETKPRLCLLELEKVKIMLDHIHDKAWVTDSLLPKI</sequence>